<name>A0A843V0H7_COLES</name>
<evidence type="ECO:0000256" key="5">
    <source>
        <dbReference type="ARBA" id="ARBA00023242"/>
    </source>
</evidence>
<keyword evidence="4" id="KW-0833">Ubl conjugation pathway</keyword>
<accession>A0A843V0H7</accession>
<keyword evidence="8" id="KW-1185">Reference proteome</keyword>
<dbReference type="GO" id="GO:0061665">
    <property type="term" value="F:SUMO ligase activity"/>
    <property type="evidence" value="ECO:0007669"/>
    <property type="project" value="TreeGrafter"/>
</dbReference>
<dbReference type="GO" id="GO:0030915">
    <property type="term" value="C:Smc5-Smc6 complex"/>
    <property type="evidence" value="ECO:0007669"/>
    <property type="project" value="InterPro"/>
</dbReference>
<keyword evidence="6" id="KW-0472">Membrane</keyword>
<dbReference type="EMBL" id="NMUH01001144">
    <property type="protein sequence ID" value="MQL89385.1"/>
    <property type="molecule type" value="Genomic_DNA"/>
</dbReference>
<feature type="transmembrane region" description="Helical" evidence="6">
    <location>
        <begin position="99"/>
        <end position="122"/>
    </location>
</feature>
<evidence type="ECO:0000313" key="7">
    <source>
        <dbReference type="EMBL" id="MQL89385.1"/>
    </source>
</evidence>
<feature type="non-terminal residue" evidence="7">
    <location>
        <position position="166"/>
    </location>
</feature>
<dbReference type="GO" id="GO:0000724">
    <property type="term" value="P:double-strand break repair via homologous recombination"/>
    <property type="evidence" value="ECO:0007669"/>
    <property type="project" value="InterPro"/>
</dbReference>
<dbReference type="PANTHER" id="PTHR21330:SF1">
    <property type="entry name" value="E3 SUMO-PROTEIN LIGASE NSE2"/>
    <property type="match status" value="1"/>
</dbReference>
<gene>
    <name evidence="7" type="ORF">Taro_021951</name>
</gene>
<sequence length="166" mass="18720">MDSSSAPRPAVGSSRMATTAATISSDYHSLIAEIRKTVGMIKSVAVNLERDKKFNEVKELDDAVLEIIKASDECSYFSSAIQSVVGGYQLGEQVSAFPFLFFFKFFVCGFYPFVVMWDYVFFDYFIGSQPTNFGKLLDDEVNKLKVESPSDPQANSFYKKFKEVVW</sequence>
<evidence type="ECO:0000313" key="8">
    <source>
        <dbReference type="Proteomes" id="UP000652761"/>
    </source>
</evidence>
<reference evidence="7" key="1">
    <citation type="submission" date="2017-07" db="EMBL/GenBank/DDBJ databases">
        <title>Taro Niue Genome Assembly and Annotation.</title>
        <authorList>
            <person name="Atibalentja N."/>
            <person name="Keating K."/>
            <person name="Fields C.J."/>
        </authorList>
    </citation>
    <scope>NUCLEOTIDE SEQUENCE</scope>
    <source>
        <strain evidence="7">Niue_2</strain>
        <tissue evidence="7">Leaf</tissue>
    </source>
</reference>
<dbReference type="OrthoDB" id="26899at2759"/>
<dbReference type="InterPro" id="IPR026846">
    <property type="entry name" value="Nse2(Mms21)"/>
</dbReference>
<dbReference type="GO" id="GO:0005634">
    <property type="term" value="C:nucleus"/>
    <property type="evidence" value="ECO:0007669"/>
    <property type="project" value="UniProtKB-SubCell"/>
</dbReference>
<proteinExistence type="predicted"/>
<dbReference type="UniPathway" id="UPA00886"/>
<evidence type="ECO:0000256" key="6">
    <source>
        <dbReference type="SAM" id="Phobius"/>
    </source>
</evidence>
<comment type="pathway">
    <text evidence="2">Protein modification; protein sumoylation.</text>
</comment>
<keyword evidence="6" id="KW-1133">Transmembrane helix</keyword>
<evidence type="ECO:0000256" key="3">
    <source>
        <dbReference type="ARBA" id="ARBA00022679"/>
    </source>
</evidence>
<evidence type="ECO:0000256" key="4">
    <source>
        <dbReference type="ARBA" id="ARBA00022786"/>
    </source>
</evidence>
<dbReference type="PANTHER" id="PTHR21330">
    <property type="entry name" value="E3 SUMO-PROTEIN LIGASE NSE2"/>
    <property type="match status" value="1"/>
</dbReference>
<protein>
    <submittedName>
        <fullName evidence="7">Uncharacterized protein</fullName>
    </submittedName>
</protein>
<dbReference type="GO" id="GO:0016925">
    <property type="term" value="P:protein sumoylation"/>
    <property type="evidence" value="ECO:0007669"/>
    <property type="project" value="UniProtKB-UniPathway"/>
</dbReference>
<keyword evidence="5" id="KW-0539">Nucleus</keyword>
<keyword evidence="3" id="KW-0808">Transferase</keyword>
<dbReference type="Proteomes" id="UP000652761">
    <property type="component" value="Unassembled WGS sequence"/>
</dbReference>
<keyword evidence="6" id="KW-0812">Transmembrane</keyword>
<evidence type="ECO:0000256" key="2">
    <source>
        <dbReference type="ARBA" id="ARBA00004718"/>
    </source>
</evidence>
<comment type="subcellular location">
    <subcellularLocation>
        <location evidence="1">Nucleus</location>
    </subcellularLocation>
</comment>
<evidence type="ECO:0000256" key="1">
    <source>
        <dbReference type="ARBA" id="ARBA00004123"/>
    </source>
</evidence>
<comment type="caution">
    <text evidence="7">The sequence shown here is derived from an EMBL/GenBank/DDBJ whole genome shotgun (WGS) entry which is preliminary data.</text>
</comment>
<organism evidence="7 8">
    <name type="scientific">Colocasia esculenta</name>
    <name type="common">Wild taro</name>
    <name type="synonym">Arum esculentum</name>
    <dbReference type="NCBI Taxonomy" id="4460"/>
    <lineage>
        <taxon>Eukaryota</taxon>
        <taxon>Viridiplantae</taxon>
        <taxon>Streptophyta</taxon>
        <taxon>Embryophyta</taxon>
        <taxon>Tracheophyta</taxon>
        <taxon>Spermatophyta</taxon>
        <taxon>Magnoliopsida</taxon>
        <taxon>Liliopsida</taxon>
        <taxon>Araceae</taxon>
        <taxon>Aroideae</taxon>
        <taxon>Colocasieae</taxon>
        <taxon>Colocasia</taxon>
    </lineage>
</organism>
<dbReference type="AlphaFoldDB" id="A0A843V0H7"/>